<evidence type="ECO:0000256" key="1">
    <source>
        <dbReference type="ARBA" id="ARBA00022670"/>
    </source>
</evidence>
<evidence type="ECO:0000313" key="7">
    <source>
        <dbReference type="EMBL" id="KYC51996.1"/>
    </source>
</evidence>
<keyword evidence="1" id="KW-0645">Protease</keyword>
<sequence>MREDKGVISEVVFSPFSIFGKNSSTISHFSLPIDTSIIGTVHSHPSRNGFPSEGDLNFFSHYGKVHIIVRYPYEKEDYFFYSRDGDSLGYEVV</sequence>
<keyword evidence="2" id="KW-0479">Metal-binding</keyword>
<dbReference type="GO" id="GO:0046872">
    <property type="term" value="F:metal ion binding"/>
    <property type="evidence" value="ECO:0007669"/>
    <property type="project" value="UniProtKB-KW"/>
</dbReference>
<evidence type="ECO:0000256" key="3">
    <source>
        <dbReference type="ARBA" id="ARBA00022801"/>
    </source>
</evidence>
<keyword evidence="4" id="KW-0862">Zinc</keyword>
<dbReference type="Pfam" id="PF14464">
    <property type="entry name" value="Prok-JAB"/>
    <property type="match status" value="1"/>
</dbReference>
<organism evidence="7 8">
    <name type="scientific">Candidatus Methanofastidiosum methylothiophilum</name>
    <dbReference type="NCBI Taxonomy" id="1705564"/>
    <lineage>
        <taxon>Archaea</taxon>
        <taxon>Methanobacteriati</taxon>
        <taxon>Methanobacteriota</taxon>
        <taxon>Stenosarchaea group</taxon>
        <taxon>Candidatus Methanofastidiosia</taxon>
        <taxon>Candidatus Methanofastidiosales</taxon>
        <taxon>Candidatus Methanofastidiosaceae</taxon>
        <taxon>Candidatus Methanofastidiosum</taxon>
    </lineage>
</organism>
<name>A0A150J445_9EURY</name>
<protein>
    <recommendedName>
        <fullName evidence="6">JAB domain-containing protein</fullName>
    </recommendedName>
</protein>
<accession>A0A150J445</accession>
<keyword evidence="5" id="KW-0482">Metalloprotease</keyword>
<dbReference type="Proteomes" id="UP000075398">
    <property type="component" value="Unassembled WGS sequence"/>
</dbReference>
<evidence type="ECO:0000259" key="6">
    <source>
        <dbReference type="Pfam" id="PF14464"/>
    </source>
</evidence>
<evidence type="ECO:0000313" key="8">
    <source>
        <dbReference type="Proteomes" id="UP000075398"/>
    </source>
</evidence>
<dbReference type="InterPro" id="IPR028090">
    <property type="entry name" value="JAB_dom_prok"/>
</dbReference>
<dbReference type="AlphaFoldDB" id="A0A150J445"/>
<dbReference type="SUPFAM" id="SSF102712">
    <property type="entry name" value="JAB1/MPN domain"/>
    <property type="match status" value="1"/>
</dbReference>
<evidence type="ECO:0000256" key="4">
    <source>
        <dbReference type="ARBA" id="ARBA00022833"/>
    </source>
</evidence>
<reference evidence="7 8" key="1">
    <citation type="journal article" date="2016" name="ISME J.">
        <title>Chasing the elusive Euryarchaeota class WSA2: genomes reveal a uniquely fastidious methyl-reducing methanogen.</title>
        <authorList>
            <person name="Nobu M.K."/>
            <person name="Narihiro T."/>
            <person name="Kuroda K."/>
            <person name="Mei R."/>
            <person name="Liu W.T."/>
        </authorList>
    </citation>
    <scope>NUCLEOTIDE SEQUENCE [LARGE SCALE GENOMIC DNA]</scope>
    <source>
        <strain evidence="7">U1lsi0528_Bin055</strain>
    </source>
</reference>
<gene>
    <name evidence="7" type="ORF">AMQ22_01058</name>
</gene>
<comment type="caution">
    <text evidence="7">The sequence shown here is derived from an EMBL/GenBank/DDBJ whole genome shotgun (WGS) entry which is preliminary data.</text>
</comment>
<proteinExistence type="predicted"/>
<dbReference type="Gene3D" id="3.40.140.10">
    <property type="entry name" value="Cytidine Deaminase, domain 2"/>
    <property type="match status" value="1"/>
</dbReference>
<feature type="domain" description="JAB" evidence="6">
    <location>
        <begin position="34"/>
        <end position="71"/>
    </location>
</feature>
<dbReference type="GO" id="GO:0006508">
    <property type="term" value="P:proteolysis"/>
    <property type="evidence" value="ECO:0007669"/>
    <property type="project" value="UniProtKB-KW"/>
</dbReference>
<keyword evidence="3" id="KW-0378">Hydrolase</keyword>
<evidence type="ECO:0000256" key="2">
    <source>
        <dbReference type="ARBA" id="ARBA00022723"/>
    </source>
</evidence>
<dbReference type="EMBL" id="LNGC01000038">
    <property type="protein sequence ID" value="KYC51996.1"/>
    <property type="molecule type" value="Genomic_DNA"/>
</dbReference>
<evidence type="ECO:0000256" key="5">
    <source>
        <dbReference type="ARBA" id="ARBA00023049"/>
    </source>
</evidence>
<dbReference type="GO" id="GO:0008237">
    <property type="term" value="F:metallopeptidase activity"/>
    <property type="evidence" value="ECO:0007669"/>
    <property type="project" value="UniProtKB-KW"/>
</dbReference>